<dbReference type="EMBL" id="CP034463">
    <property type="protein sequence ID" value="AZP15175.1"/>
    <property type="molecule type" value="Genomic_DNA"/>
</dbReference>
<accession>A0A3S9HSZ0</accession>
<proteinExistence type="predicted"/>
<gene>
    <name evidence="1" type="ORF">EJC51_03045</name>
</gene>
<keyword evidence="2" id="KW-1185">Reference proteome</keyword>
<organism evidence="1 2">
    <name type="scientific">Streptomyces aquilus</name>
    <dbReference type="NCBI Taxonomy" id="2548456"/>
    <lineage>
        <taxon>Bacteria</taxon>
        <taxon>Bacillati</taxon>
        <taxon>Actinomycetota</taxon>
        <taxon>Actinomycetes</taxon>
        <taxon>Kitasatosporales</taxon>
        <taxon>Streptomycetaceae</taxon>
        <taxon>Streptomyces</taxon>
    </lineage>
</organism>
<dbReference type="Proteomes" id="UP000280197">
    <property type="component" value="Chromosome"/>
</dbReference>
<dbReference type="AlphaFoldDB" id="A0A3S9HSZ0"/>
<name>A0A3S9HSZ0_9ACTN</name>
<dbReference type="RefSeq" id="WP_126269560.1">
    <property type="nucleotide sequence ID" value="NZ_CP034463.1"/>
</dbReference>
<sequence length="129" mass="13692">MGDGANARKLYEDAVEYLCRHTEELRPLIPDAVWEAAVPLVRDADPAGDAWRNAVRELHEAVEAGGVPNGLGLPAVMGVGDWPGRRVPRASGWVCPKQNRCGRVELRNGAATPTPTCALGGAEMRPVGG</sequence>
<reference evidence="1 2" key="1">
    <citation type="submission" date="2018-12" db="EMBL/GenBank/DDBJ databases">
        <authorList>
            <person name="Li K."/>
        </authorList>
    </citation>
    <scope>NUCLEOTIDE SEQUENCE [LARGE SCALE GENOMIC DNA]</scope>
    <source>
        <strain evidence="2">CR22</strain>
    </source>
</reference>
<dbReference type="KEGG" id="saqu:EJC51_03045"/>
<protein>
    <submittedName>
        <fullName evidence="1">Uncharacterized protein</fullName>
    </submittedName>
</protein>
<evidence type="ECO:0000313" key="1">
    <source>
        <dbReference type="EMBL" id="AZP15175.1"/>
    </source>
</evidence>
<evidence type="ECO:0000313" key="2">
    <source>
        <dbReference type="Proteomes" id="UP000280197"/>
    </source>
</evidence>